<keyword evidence="2" id="KW-1185">Reference proteome</keyword>
<reference evidence="1" key="1">
    <citation type="journal article" date="2014" name="Int. J. Syst. Evol. Microbiol.">
        <title>Complete genome sequence of Corynebacterium casei LMG S-19264T (=DSM 44701T), isolated from a smear-ripened cheese.</title>
        <authorList>
            <consortium name="US DOE Joint Genome Institute (JGI-PGF)"/>
            <person name="Walter F."/>
            <person name="Albersmeier A."/>
            <person name="Kalinowski J."/>
            <person name="Ruckert C."/>
        </authorList>
    </citation>
    <scope>NUCLEOTIDE SEQUENCE</scope>
    <source>
        <strain evidence="1">VKM Ac-1401</strain>
    </source>
</reference>
<dbReference type="Proteomes" id="UP001142372">
    <property type="component" value="Unassembled WGS sequence"/>
</dbReference>
<organism evidence="1 2">
    <name type="scientific">Leifsonia poae</name>
    <dbReference type="NCBI Taxonomy" id="110933"/>
    <lineage>
        <taxon>Bacteria</taxon>
        <taxon>Bacillati</taxon>
        <taxon>Actinomycetota</taxon>
        <taxon>Actinomycetes</taxon>
        <taxon>Micrococcales</taxon>
        <taxon>Microbacteriaceae</taxon>
        <taxon>Leifsonia</taxon>
    </lineage>
</organism>
<reference evidence="1" key="2">
    <citation type="submission" date="2023-01" db="EMBL/GenBank/DDBJ databases">
        <authorList>
            <person name="Sun Q."/>
            <person name="Evtushenko L."/>
        </authorList>
    </citation>
    <scope>NUCLEOTIDE SEQUENCE</scope>
    <source>
        <strain evidence="1">VKM Ac-1401</strain>
    </source>
</reference>
<dbReference type="GO" id="GO:0016853">
    <property type="term" value="F:isomerase activity"/>
    <property type="evidence" value="ECO:0007669"/>
    <property type="project" value="TreeGrafter"/>
</dbReference>
<proteinExistence type="predicted"/>
<accession>A0A9W6H9K6</accession>
<dbReference type="PANTHER" id="PTHR13774">
    <property type="entry name" value="PHENAZINE BIOSYNTHESIS PROTEIN"/>
    <property type="match status" value="1"/>
</dbReference>
<name>A0A9W6H9K6_9MICO</name>
<evidence type="ECO:0000313" key="1">
    <source>
        <dbReference type="EMBL" id="GLJ76429.1"/>
    </source>
</evidence>
<dbReference type="InterPro" id="IPR003719">
    <property type="entry name" value="Phenazine_PhzF-like"/>
</dbReference>
<protein>
    <submittedName>
        <fullName evidence="1">Thymidylate synthase</fullName>
    </submittedName>
</protein>
<dbReference type="PANTHER" id="PTHR13774:SF32">
    <property type="entry name" value="ANTISENSE-ENHANCING SEQUENCE 1"/>
    <property type="match status" value="1"/>
</dbReference>
<sequence>MGAGAAGRGGGADAAARVGEAPQARPWEAGFMAETIDVVVVRVFTDDRGANGNELGILRSSPATHNREQEIATGLGFSETVFVDEVGPDAPEGRGATIRIFTPASELPFAGHPSVGTAWWLAHEHMSVAVLHEKAGDVTVRDDGNLTWITADPAWTPTFEWLPLRSPEDVDALDPLAFTSGQHYAYAWLDEEKGLLRARMFAPAMGIIEDEATGAAAIAVTTRLGRDLSISQGEGSELFTERGDDGLVRVGGRTIYDRTIAVSL</sequence>
<dbReference type="SUPFAM" id="SSF54506">
    <property type="entry name" value="Diaminopimelate epimerase-like"/>
    <property type="match status" value="1"/>
</dbReference>
<comment type="caution">
    <text evidence="1">The sequence shown here is derived from an EMBL/GenBank/DDBJ whole genome shotgun (WGS) entry which is preliminary data.</text>
</comment>
<dbReference type="Gene3D" id="3.10.310.10">
    <property type="entry name" value="Diaminopimelate Epimerase, Chain A, domain 1"/>
    <property type="match status" value="2"/>
</dbReference>
<dbReference type="Pfam" id="PF02567">
    <property type="entry name" value="PhzC-PhzF"/>
    <property type="match status" value="2"/>
</dbReference>
<gene>
    <name evidence="1" type="ORF">GCM10017584_20030</name>
</gene>
<dbReference type="EMBL" id="BSEN01000006">
    <property type="protein sequence ID" value="GLJ76429.1"/>
    <property type="molecule type" value="Genomic_DNA"/>
</dbReference>
<dbReference type="GO" id="GO:0005737">
    <property type="term" value="C:cytoplasm"/>
    <property type="evidence" value="ECO:0007669"/>
    <property type="project" value="TreeGrafter"/>
</dbReference>
<evidence type="ECO:0000313" key="2">
    <source>
        <dbReference type="Proteomes" id="UP001142372"/>
    </source>
</evidence>
<dbReference type="AlphaFoldDB" id="A0A9W6H9K6"/>